<dbReference type="GO" id="GO:0070183">
    <property type="term" value="P:mitochondrial tryptophanyl-tRNA aminoacylation"/>
    <property type="evidence" value="ECO:0007669"/>
    <property type="project" value="TreeGrafter"/>
</dbReference>
<organism evidence="1 2">
    <name type="scientific">Psilocybe cf. subviscida</name>
    <dbReference type="NCBI Taxonomy" id="2480587"/>
    <lineage>
        <taxon>Eukaryota</taxon>
        <taxon>Fungi</taxon>
        <taxon>Dikarya</taxon>
        <taxon>Basidiomycota</taxon>
        <taxon>Agaricomycotina</taxon>
        <taxon>Agaricomycetes</taxon>
        <taxon>Agaricomycetidae</taxon>
        <taxon>Agaricales</taxon>
        <taxon>Agaricineae</taxon>
        <taxon>Strophariaceae</taxon>
        <taxon>Psilocybe</taxon>
    </lineage>
</organism>
<dbReference type="PANTHER" id="PTHR43766:SF1">
    <property type="entry name" value="TRYPTOPHAN--TRNA LIGASE, MITOCHONDRIAL"/>
    <property type="match status" value="1"/>
</dbReference>
<reference evidence="1 2" key="1">
    <citation type="journal article" date="2020" name="ISME J.">
        <title>Uncovering the hidden diversity of litter-decomposition mechanisms in mushroom-forming fungi.</title>
        <authorList>
            <person name="Floudas D."/>
            <person name="Bentzer J."/>
            <person name="Ahren D."/>
            <person name="Johansson T."/>
            <person name="Persson P."/>
            <person name="Tunlid A."/>
        </authorList>
    </citation>
    <scope>NUCLEOTIDE SEQUENCE [LARGE SCALE GENOMIC DNA]</scope>
    <source>
        <strain evidence="1 2">CBS 101986</strain>
    </source>
</reference>
<proteinExistence type="predicted"/>
<dbReference type="GO" id="GO:0004830">
    <property type="term" value="F:tryptophan-tRNA ligase activity"/>
    <property type="evidence" value="ECO:0007669"/>
    <property type="project" value="TreeGrafter"/>
</dbReference>
<dbReference type="GO" id="GO:0005759">
    <property type="term" value="C:mitochondrial matrix"/>
    <property type="evidence" value="ECO:0007669"/>
    <property type="project" value="TreeGrafter"/>
</dbReference>
<name>A0A8H5B9B1_9AGAR</name>
<sequence>MITPPPKCPSQLQAWRPASCLWTLSRKFETNCRSALTGSIQYITYDPVNRPSTSNLLNILAACTNEKVEEVAKRRSSKNHSGSKADVGEAVENMRKQPWAEFHRLKEDKNCLDAVAKEGTEKAKERTSRIMTGVRKLVGLC</sequence>
<dbReference type="SUPFAM" id="SSF52374">
    <property type="entry name" value="Nucleotidylyl transferase"/>
    <property type="match status" value="1"/>
</dbReference>
<keyword evidence="2" id="KW-1185">Reference proteome</keyword>
<dbReference type="OrthoDB" id="15808at2759"/>
<dbReference type="InterPro" id="IPR050203">
    <property type="entry name" value="Trp-tRNA_synthetase"/>
</dbReference>
<evidence type="ECO:0000313" key="2">
    <source>
        <dbReference type="Proteomes" id="UP000567179"/>
    </source>
</evidence>
<dbReference type="AlphaFoldDB" id="A0A8H5B9B1"/>
<dbReference type="Gene3D" id="1.10.240.10">
    <property type="entry name" value="Tyrosyl-Transfer RNA Synthetase"/>
    <property type="match status" value="1"/>
</dbReference>
<comment type="caution">
    <text evidence="1">The sequence shown here is derived from an EMBL/GenBank/DDBJ whole genome shotgun (WGS) entry which is preliminary data.</text>
</comment>
<dbReference type="Proteomes" id="UP000567179">
    <property type="component" value="Unassembled WGS sequence"/>
</dbReference>
<protein>
    <recommendedName>
        <fullName evidence="3">Tryptophanyl-tRNA synthetase</fullName>
    </recommendedName>
</protein>
<dbReference type="PANTHER" id="PTHR43766">
    <property type="entry name" value="TRYPTOPHAN--TRNA LIGASE, MITOCHONDRIAL"/>
    <property type="match status" value="1"/>
</dbReference>
<gene>
    <name evidence="1" type="ORF">D9619_012180</name>
</gene>
<evidence type="ECO:0000313" key="1">
    <source>
        <dbReference type="EMBL" id="KAF5318007.1"/>
    </source>
</evidence>
<accession>A0A8H5B9B1</accession>
<evidence type="ECO:0008006" key="3">
    <source>
        <dbReference type="Google" id="ProtNLM"/>
    </source>
</evidence>
<dbReference type="EMBL" id="JAACJJ010000031">
    <property type="protein sequence ID" value="KAF5318007.1"/>
    <property type="molecule type" value="Genomic_DNA"/>
</dbReference>